<dbReference type="InterPro" id="IPR016187">
    <property type="entry name" value="CTDL_fold"/>
</dbReference>
<gene>
    <name evidence="4" type="ORF">OTU49_017527</name>
</gene>
<dbReference type="Proteomes" id="UP001445076">
    <property type="component" value="Unassembled WGS sequence"/>
</dbReference>
<sequence>EPHFYCSSKMVNMIFCLTIIVLSLGSASDASLIFDAADVQVTPGESLTLSCGVKQEFILCFWDHEDGRSFQVKDVHSGFHPGMRAPEDLTDNQCGIFINSVSVEDSGKWTCRVFLTSGGELRNTKLVEACHDPFIVVGSECLYFHEGYTNWTTARDYCRSLSNSQYTSDLATVDSCEQLGDIYQHVLIEYKPVWHWIGGYDKNEEGSWHWVTGGTVPRSAPFWYPDRPIIDTSVNCLCMQNSTGYFYDYGCQHNGPFICEE</sequence>
<dbReference type="Pfam" id="PF00047">
    <property type="entry name" value="ig"/>
    <property type="match status" value="1"/>
</dbReference>
<feature type="non-terminal residue" evidence="4">
    <location>
        <position position="1"/>
    </location>
</feature>
<feature type="domain" description="C-type lectin" evidence="2">
    <location>
        <begin position="137"/>
        <end position="260"/>
    </location>
</feature>
<dbReference type="PANTHER" id="PTHR45710">
    <property type="entry name" value="C-TYPE LECTIN DOMAIN-CONTAINING PROTEIN 180"/>
    <property type="match status" value="1"/>
</dbReference>
<dbReference type="InterPro" id="IPR036179">
    <property type="entry name" value="Ig-like_dom_sf"/>
</dbReference>
<evidence type="ECO:0008006" key="6">
    <source>
        <dbReference type="Google" id="ProtNLM"/>
    </source>
</evidence>
<comment type="caution">
    <text evidence="4">The sequence shown here is derived from an EMBL/GenBank/DDBJ whole genome shotgun (WGS) entry which is preliminary data.</text>
</comment>
<dbReference type="CDD" id="cd00037">
    <property type="entry name" value="CLECT"/>
    <property type="match status" value="1"/>
</dbReference>
<dbReference type="Gene3D" id="3.10.100.10">
    <property type="entry name" value="Mannose-Binding Protein A, subunit A"/>
    <property type="match status" value="1"/>
</dbReference>
<evidence type="ECO:0000313" key="5">
    <source>
        <dbReference type="Proteomes" id="UP001445076"/>
    </source>
</evidence>
<dbReference type="InterPro" id="IPR016186">
    <property type="entry name" value="C-type_lectin-like/link_sf"/>
</dbReference>
<keyword evidence="1" id="KW-0732">Signal</keyword>
<dbReference type="InterPro" id="IPR050828">
    <property type="entry name" value="C-type_lectin/matrix_domain"/>
</dbReference>
<dbReference type="InterPro" id="IPR007110">
    <property type="entry name" value="Ig-like_dom"/>
</dbReference>
<dbReference type="InterPro" id="IPR013151">
    <property type="entry name" value="Immunoglobulin_dom"/>
</dbReference>
<proteinExistence type="predicted"/>
<dbReference type="SUPFAM" id="SSF48726">
    <property type="entry name" value="Immunoglobulin"/>
    <property type="match status" value="1"/>
</dbReference>
<feature type="domain" description="Ig-like" evidence="3">
    <location>
        <begin position="30"/>
        <end position="127"/>
    </location>
</feature>
<feature type="chain" id="PRO_5043878190" description="C-type lectin" evidence="1">
    <location>
        <begin position="31"/>
        <end position="261"/>
    </location>
</feature>
<keyword evidence="5" id="KW-1185">Reference proteome</keyword>
<dbReference type="PANTHER" id="PTHR45710:SF26">
    <property type="entry name" value="RH26557P"/>
    <property type="match status" value="1"/>
</dbReference>
<evidence type="ECO:0000259" key="2">
    <source>
        <dbReference type="PROSITE" id="PS50041"/>
    </source>
</evidence>
<dbReference type="AlphaFoldDB" id="A0AAW0Y200"/>
<evidence type="ECO:0000256" key="1">
    <source>
        <dbReference type="SAM" id="SignalP"/>
    </source>
</evidence>
<reference evidence="4 5" key="1">
    <citation type="journal article" date="2024" name="BMC Genomics">
        <title>Genome assembly of redclaw crayfish (Cherax quadricarinatus) provides insights into its immune adaptation and hypoxia tolerance.</title>
        <authorList>
            <person name="Liu Z."/>
            <person name="Zheng J."/>
            <person name="Li H."/>
            <person name="Fang K."/>
            <person name="Wang S."/>
            <person name="He J."/>
            <person name="Zhou D."/>
            <person name="Weng S."/>
            <person name="Chi M."/>
            <person name="Gu Z."/>
            <person name="He J."/>
            <person name="Li F."/>
            <person name="Wang M."/>
        </authorList>
    </citation>
    <scope>NUCLEOTIDE SEQUENCE [LARGE SCALE GENOMIC DNA]</scope>
    <source>
        <strain evidence="4">ZL_2023a</strain>
    </source>
</reference>
<dbReference type="InterPro" id="IPR001304">
    <property type="entry name" value="C-type_lectin-like"/>
</dbReference>
<dbReference type="Pfam" id="PF00059">
    <property type="entry name" value="Lectin_C"/>
    <property type="match status" value="1"/>
</dbReference>
<dbReference type="PROSITE" id="PS50041">
    <property type="entry name" value="C_TYPE_LECTIN_2"/>
    <property type="match status" value="1"/>
</dbReference>
<feature type="non-terminal residue" evidence="4">
    <location>
        <position position="261"/>
    </location>
</feature>
<organism evidence="4 5">
    <name type="scientific">Cherax quadricarinatus</name>
    <name type="common">Australian red claw crayfish</name>
    <dbReference type="NCBI Taxonomy" id="27406"/>
    <lineage>
        <taxon>Eukaryota</taxon>
        <taxon>Metazoa</taxon>
        <taxon>Ecdysozoa</taxon>
        <taxon>Arthropoda</taxon>
        <taxon>Crustacea</taxon>
        <taxon>Multicrustacea</taxon>
        <taxon>Malacostraca</taxon>
        <taxon>Eumalacostraca</taxon>
        <taxon>Eucarida</taxon>
        <taxon>Decapoda</taxon>
        <taxon>Pleocyemata</taxon>
        <taxon>Astacidea</taxon>
        <taxon>Parastacoidea</taxon>
        <taxon>Parastacidae</taxon>
        <taxon>Cherax</taxon>
    </lineage>
</organism>
<evidence type="ECO:0000259" key="3">
    <source>
        <dbReference type="PROSITE" id="PS50835"/>
    </source>
</evidence>
<dbReference type="SUPFAM" id="SSF56436">
    <property type="entry name" value="C-type lectin-like"/>
    <property type="match status" value="1"/>
</dbReference>
<dbReference type="Gene3D" id="2.60.40.10">
    <property type="entry name" value="Immunoglobulins"/>
    <property type="match status" value="1"/>
</dbReference>
<feature type="signal peptide" evidence="1">
    <location>
        <begin position="1"/>
        <end position="30"/>
    </location>
</feature>
<dbReference type="EMBL" id="JARKIK010000010">
    <property type="protein sequence ID" value="KAK8749390.1"/>
    <property type="molecule type" value="Genomic_DNA"/>
</dbReference>
<dbReference type="InterPro" id="IPR013783">
    <property type="entry name" value="Ig-like_fold"/>
</dbReference>
<dbReference type="SMART" id="SM00409">
    <property type="entry name" value="IG"/>
    <property type="match status" value="1"/>
</dbReference>
<dbReference type="InterPro" id="IPR003599">
    <property type="entry name" value="Ig_sub"/>
</dbReference>
<evidence type="ECO:0000313" key="4">
    <source>
        <dbReference type="EMBL" id="KAK8749390.1"/>
    </source>
</evidence>
<dbReference type="SMART" id="SM00034">
    <property type="entry name" value="CLECT"/>
    <property type="match status" value="1"/>
</dbReference>
<dbReference type="PROSITE" id="PS50835">
    <property type="entry name" value="IG_LIKE"/>
    <property type="match status" value="1"/>
</dbReference>
<name>A0AAW0Y200_CHEQU</name>
<protein>
    <recommendedName>
        <fullName evidence="6">C-type lectin</fullName>
    </recommendedName>
</protein>
<accession>A0AAW0Y200</accession>